<reference evidence="2 3" key="1">
    <citation type="journal article" date="2023" name="Plants (Basel)">
        <title>Bridging the Gap: Combining Genomics and Transcriptomics Approaches to Understand Stylosanthes scabra, an Orphan Legume from the Brazilian Caatinga.</title>
        <authorList>
            <person name="Ferreira-Neto J.R.C."/>
            <person name="da Silva M.D."/>
            <person name="Binneck E."/>
            <person name="de Melo N.F."/>
            <person name="da Silva R.H."/>
            <person name="de Melo A.L.T.M."/>
            <person name="Pandolfi V."/>
            <person name="Bustamante F.O."/>
            <person name="Brasileiro-Vidal A.C."/>
            <person name="Benko-Iseppon A.M."/>
        </authorList>
    </citation>
    <scope>NUCLEOTIDE SEQUENCE [LARGE SCALE GENOMIC DNA]</scope>
    <source>
        <tissue evidence="2">Leaves</tissue>
    </source>
</reference>
<evidence type="ECO:0000313" key="2">
    <source>
        <dbReference type="EMBL" id="MED6185473.1"/>
    </source>
</evidence>
<dbReference type="EMBL" id="JASCZI010181712">
    <property type="protein sequence ID" value="MED6185473.1"/>
    <property type="molecule type" value="Genomic_DNA"/>
</dbReference>
<gene>
    <name evidence="2" type="ORF">PIB30_057398</name>
</gene>
<sequence length="150" mass="15908">MHSVSTRMRRKSCSACCRLKSSVGLNKWRARGRQSKAREEVEEGDGLENHTVAVTVAEWVDQFSGQANSALWPPLNVSVGLVLSITAKQETPRTSIASGSASSLGAASPSFGSACHQDLPSVVRFCAPLPVPSGCGLPPEALRRHSSPPK</sequence>
<proteinExistence type="predicted"/>
<keyword evidence="3" id="KW-1185">Reference proteome</keyword>
<feature type="non-terminal residue" evidence="2">
    <location>
        <position position="150"/>
    </location>
</feature>
<organism evidence="2 3">
    <name type="scientific">Stylosanthes scabra</name>
    <dbReference type="NCBI Taxonomy" id="79078"/>
    <lineage>
        <taxon>Eukaryota</taxon>
        <taxon>Viridiplantae</taxon>
        <taxon>Streptophyta</taxon>
        <taxon>Embryophyta</taxon>
        <taxon>Tracheophyta</taxon>
        <taxon>Spermatophyta</taxon>
        <taxon>Magnoliopsida</taxon>
        <taxon>eudicotyledons</taxon>
        <taxon>Gunneridae</taxon>
        <taxon>Pentapetalae</taxon>
        <taxon>rosids</taxon>
        <taxon>fabids</taxon>
        <taxon>Fabales</taxon>
        <taxon>Fabaceae</taxon>
        <taxon>Papilionoideae</taxon>
        <taxon>50 kb inversion clade</taxon>
        <taxon>dalbergioids sensu lato</taxon>
        <taxon>Dalbergieae</taxon>
        <taxon>Pterocarpus clade</taxon>
        <taxon>Stylosanthes</taxon>
    </lineage>
</organism>
<protein>
    <submittedName>
        <fullName evidence="2">Uncharacterized protein</fullName>
    </submittedName>
</protein>
<evidence type="ECO:0000313" key="3">
    <source>
        <dbReference type="Proteomes" id="UP001341840"/>
    </source>
</evidence>
<accession>A0ABU6WLC8</accession>
<feature type="region of interest" description="Disordered" evidence="1">
    <location>
        <begin position="131"/>
        <end position="150"/>
    </location>
</feature>
<dbReference type="Proteomes" id="UP001341840">
    <property type="component" value="Unassembled WGS sequence"/>
</dbReference>
<name>A0ABU6WLC8_9FABA</name>
<evidence type="ECO:0000256" key="1">
    <source>
        <dbReference type="SAM" id="MobiDB-lite"/>
    </source>
</evidence>
<comment type="caution">
    <text evidence="2">The sequence shown here is derived from an EMBL/GenBank/DDBJ whole genome shotgun (WGS) entry which is preliminary data.</text>
</comment>